<evidence type="ECO:0000313" key="7">
    <source>
        <dbReference type="Proteomes" id="UP000095284"/>
    </source>
</evidence>
<evidence type="ECO:0000313" key="9">
    <source>
        <dbReference type="WBParaSite" id="BXY_0545300.1"/>
    </source>
</evidence>
<evidence type="ECO:0000313" key="8">
    <source>
        <dbReference type="Proteomes" id="UP000659654"/>
    </source>
</evidence>
<protein>
    <submittedName>
        <fullName evidence="6">(pine wood nematode) hypothetical protein</fullName>
    </submittedName>
</protein>
<dbReference type="EMBL" id="CAJFCV020000005">
    <property type="protein sequence ID" value="CAG9126459.1"/>
    <property type="molecule type" value="Genomic_DNA"/>
</dbReference>
<reference evidence="6" key="2">
    <citation type="submission" date="2020-09" db="EMBL/GenBank/DDBJ databases">
        <authorList>
            <person name="Kikuchi T."/>
        </authorList>
    </citation>
    <scope>NUCLEOTIDE SEQUENCE</scope>
    <source>
        <strain evidence="6">Ka4C1</strain>
    </source>
</reference>
<dbReference type="GO" id="GO:0005576">
    <property type="term" value="C:extracellular region"/>
    <property type="evidence" value="ECO:0007669"/>
    <property type="project" value="UniProtKB-SubCell"/>
</dbReference>
<dbReference type="GO" id="GO:0009986">
    <property type="term" value="C:cell surface"/>
    <property type="evidence" value="ECO:0007669"/>
    <property type="project" value="InterPro"/>
</dbReference>
<evidence type="ECO:0000256" key="2">
    <source>
        <dbReference type="ARBA" id="ARBA00010112"/>
    </source>
</evidence>
<evidence type="ECO:0000256" key="4">
    <source>
        <dbReference type="ARBA" id="ARBA00022729"/>
    </source>
</evidence>
<dbReference type="Proteomes" id="UP000582659">
    <property type="component" value="Unassembled WGS sequence"/>
</dbReference>
<evidence type="ECO:0000256" key="3">
    <source>
        <dbReference type="ARBA" id="ARBA00022525"/>
    </source>
</evidence>
<dbReference type="InterPro" id="IPR038479">
    <property type="entry name" value="Transthyretin-like_sf"/>
</dbReference>
<evidence type="ECO:0000256" key="1">
    <source>
        <dbReference type="ARBA" id="ARBA00004613"/>
    </source>
</evidence>
<proteinExistence type="inferred from homology"/>
<dbReference type="Proteomes" id="UP000659654">
    <property type="component" value="Unassembled WGS sequence"/>
</dbReference>
<dbReference type="Pfam" id="PF01060">
    <property type="entry name" value="TTR-52"/>
    <property type="match status" value="1"/>
</dbReference>
<comment type="subcellular location">
    <subcellularLocation>
        <location evidence="1">Secreted</location>
    </subcellularLocation>
</comment>
<gene>
    <name evidence="6" type="ORF">BXYJ_LOCUS13135</name>
</gene>
<dbReference type="Proteomes" id="UP000095284">
    <property type="component" value="Unplaced"/>
</dbReference>
<dbReference type="AlphaFoldDB" id="A0A1I7RXI6"/>
<dbReference type="OrthoDB" id="5826894at2759"/>
<dbReference type="EMBL" id="CAJFDI010000005">
    <property type="protein sequence ID" value="CAD5233044.1"/>
    <property type="molecule type" value="Genomic_DNA"/>
</dbReference>
<reference evidence="9" key="1">
    <citation type="submission" date="2016-11" db="UniProtKB">
        <authorList>
            <consortium name="WormBaseParasite"/>
        </authorList>
    </citation>
    <scope>IDENTIFICATION</scope>
</reference>
<dbReference type="Gene3D" id="2.60.40.3330">
    <property type="match status" value="1"/>
</dbReference>
<evidence type="ECO:0000256" key="5">
    <source>
        <dbReference type="SAM" id="SignalP"/>
    </source>
</evidence>
<feature type="chain" id="PRO_5036308678" evidence="5">
    <location>
        <begin position="21"/>
        <end position="143"/>
    </location>
</feature>
<accession>A0A1I7RXI6</accession>
<name>A0A1I7RXI6_BURXY</name>
<keyword evidence="4 5" id="KW-0732">Signal</keyword>
<evidence type="ECO:0000313" key="6">
    <source>
        <dbReference type="EMBL" id="CAD5233044.1"/>
    </source>
</evidence>
<keyword evidence="3" id="KW-0964">Secreted</keyword>
<keyword evidence="8" id="KW-1185">Reference proteome</keyword>
<sequence>MQSAVVLLLCTALLVPLASGKTYTVTVAGKVECCSGTRRPCPVYKDKAQVELWDRYKVGSDKLLSRKENDRNTGNILITGSTNSILLGFDPYVVIRHTCGAKPKCARKLTIPIPRAHVKIGKTFSIEHLDLYKPHLGRNEDNC</sequence>
<dbReference type="WBParaSite" id="BXY_0545300.1">
    <property type="protein sequence ID" value="BXY_0545300.1"/>
    <property type="gene ID" value="BXY_0545300"/>
</dbReference>
<dbReference type="PANTHER" id="PTHR21700">
    <property type="entry name" value="TRANSTHYRETIN-LIKE FAMILY PROTEIN-RELATED"/>
    <property type="match status" value="1"/>
</dbReference>
<comment type="similarity">
    <text evidence="2">Belongs to the nematode transthyretin-like family.</text>
</comment>
<dbReference type="SMR" id="A0A1I7RXI6"/>
<organism evidence="7 9">
    <name type="scientific">Bursaphelenchus xylophilus</name>
    <name type="common">Pinewood nematode worm</name>
    <name type="synonym">Aphelenchoides xylophilus</name>
    <dbReference type="NCBI Taxonomy" id="6326"/>
    <lineage>
        <taxon>Eukaryota</taxon>
        <taxon>Metazoa</taxon>
        <taxon>Ecdysozoa</taxon>
        <taxon>Nematoda</taxon>
        <taxon>Chromadorea</taxon>
        <taxon>Rhabditida</taxon>
        <taxon>Tylenchina</taxon>
        <taxon>Tylenchomorpha</taxon>
        <taxon>Aphelenchoidea</taxon>
        <taxon>Aphelenchoididae</taxon>
        <taxon>Bursaphelenchus</taxon>
    </lineage>
</organism>
<feature type="signal peptide" evidence="5">
    <location>
        <begin position="1"/>
        <end position="20"/>
    </location>
</feature>
<dbReference type="InterPro" id="IPR001534">
    <property type="entry name" value="Transthyretin-like"/>
</dbReference>